<evidence type="ECO:0000313" key="5">
    <source>
        <dbReference type="Proteomes" id="UP000306192"/>
    </source>
</evidence>
<feature type="transmembrane region" description="Helical" evidence="2">
    <location>
        <begin position="793"/>
        <end position="816"/>
    </location>
</feature>
<accession>A0A4T2BU47</accession>
<dbReference type="Proteomes" id="UP000306192">
    <property type="component" value="Unassembled WGS sequence"/>
</dbReference>
<keyword evidence="2" id="KW-1133">Transmembrane helix</keyword>
<protein>
    <submittedName>
        <fullName evidence="4">Phage tail tape measure protein</fullName>
    </submittedName>
</protein>
<dbReference type="EMBL" id="QYRT01000022">
    <property type="protein sequence ID" value="TIH34977.1"/>
    <property type="molecule type" value="Genomic_DNA"/>
</dbReference>
<feature type="domain" description="Phage tail tape measure protein" evidence="3">
    <location>
        <begin position="105"/>
        <end position="289"/>
    </location>
</feature>
<feature type="transmembrane region" description="Helical" evidence="2">
    <location>
        <begin position="646"/>
        <end position="665"/>
    </location>
</feature>
<name>A0A4T2BU47_9MICO</name>
<feature type="transmembrane region" description="Helical" evidence="2">
    <location>
        <begin position="565"/>
        <end position="587"/>
    </location>
</feature>
<comment type="caution">
    <text evidence="4">The sequence shown here is derived from an EMBL/GenBank/DDBJ whole genome shotgun (WGS) entry which is preliminary data.</text>
</comment>
<evidence type="ECO:0000259" key="3">
    <source>
        <dbReference type="Pfam" id="PF10145"/>
    </source>
</evidence>
<dbReference type="OrthoDB" id="177147at2"/>
<proteinExistence type="predicted"/>
<feature type="transmembrane region" description="Helical" evidence="2">
    <location>
        <begin position="596"/>
        <end position="614"/>
    </location>
</feature>
<evidence type="ECO:0000313" key="4">
    <source>
        <dbReference type="EMBL" id="TIH34977.1"/>
    </source>
</evidence>
<dbReference type="NCBIfam" id="TIGR01760">
    <property type="entry name" value="tape_meas_TP901"/>
    <property type="match status" value="1"/>
</dbReference>
<keyword evidence="1" id="KW-1188">Viral release from host cell</keyword>
<dbReference type="PANTHER" id="PTHR37813:SF1">
    <property type="entry name" value="FELS-2 PROPHAGE PROTEIN"/>
    <property type="match status" value="1"/>
</dbReference>
<feature type="transmembrane region" description="Helical" evidence="2">
    <location>
        <begin position="483"/>
        <end position="506"/>
    </location>
</feature>
<dbReference type="RefSeq" id="WP_136642505.1">
    <property type="nucleotide sequence ID" value="NZ_QYRT01000022.1"/>
</dbReference>
<gene>
    <name evidence="4" type="ORF">D4765_11835</name>
</gene>
<dbReference type="AlphaFoldDB" id="A0A4T2BU47"/>
<dbReference type="PANTHER" id="PTHR37813">
    <property type="entry name" value="FELS-2 PROPHAGE PROTEIN"/>
    <property type="match status" value="1"/>
</dbReference>
<feature type="transmembrane region" description="Helical" evidence="2">
    <location>
        <begin position="742"/>
        <end position="760"/>
    </location>
</feature>
<keyword evidence="2" id="KW-0812">Transmembrane</keyword>
<keyword evidence="2" id="KW-0472">Membrane</keyword>
<feature type="transmembrane region" description="Helical" evidence="2">
    <location>
        <begin position="672"/>
        <end position="693"/>
    </location>
</feature>
<keyword evidence="5" id="KW-1185">Reference proteome</keyword>
<evidence type="ECO:0000256" key="2">
    <source>
        <dbReference type="SAM" id="Phobius"/>
    </source>
</evidence>
<evidence type="ECO:0000256" key="1">
    <source>
        <dbReference type="ARBA" id="ARBA00022612"/>
    </source>
</evidence>
<reference evidence="4 5" key="1">
    <citation type="journal article" date="2019" name="Microorganisms">
        <title>Systematic Affiliation and Genome Analysis of Subtercola vilae DB165(T) with Particular Emphasis on Cold Adaptation of an Isolate from a High-Altitude Cold Volcano Lake.</title>
        <authorList>
            <person name="Villalobos A.S."/>
            <person name="Wiese J."/>
            <person name="Imhoff J.F."/>
            <person name="Dorador C."/>
            <person name="Keller A."/>
            <person name="Hentschel U."/>
        </authorList>
    </citation>
    <scope>NUCLEOTIDE SEQUENCE [LARGE SCALE GENOMIC DNA]</scope>
    <source>
        <strain evidence="4 5">DB165</strain>
    </source>
</reference>
<organism evidence="4 5">
    <name type="scientific">Subtercola vilae</name>
    <dbReference type="NCBI Taxonomy" id="2056433"/>
    <lineage>
        <taxon>Bacteria</taxon>
        <taxon>Bacillati</taxon>
        <taxon>Actinomycetota</taxon>
        <taxon>Actinomycetes</taxon>
        <taxon>Micrococcales</taxon>
        <taxon>Microbacteriaceae</taxon>
        <taxon>Subtercola</taxon>
    </lineage>
</organism>
<dbReference type="InterPro" id="IPR010090">
    <property type="entry name" value="Phage_tape_meas"/>
</dbReference>
<sequence>MSELLPPLLLELRGNATQLLASLQGVQGEVAKTVASTDMAAGSMEARLATMGSIGKAALIGVVGAAAVVGGVTVKMASDFQSQMTLLVTAAGESQSNMGLVSNGILDMAGATGTSISQLSDGMYTIEKAGIRGADGLTVLKAAAEGAKAENVDLGTATNALTSVMMSYHLKASDAVSVQNELIAGSGMAKTTMENYAGSLSTVIPVASAAGVGFDQVAGAIATLTQHGTSADEATQELSNTIRGLQAPNQVAQKAMQQLGLSVNDVSQGLADPNVGLTGTISKITDAIGSHLGPAGLVVVDTFKKSQSASADLQTMLTKMPDSLKANSQAYLDGTMSLSAYQKSVKGMGGDSAAMGLQFLSLSKTTQGFNDLVKSGQPQAATFASQLKAVMGGATGMNTALMLGGENMGYFKQATEDVSKAGGKAGSDISTWAQTQATLAVQVDKAKESIAAMGVRIGTVLIPYVSQALKGITDFAGFLGNNMGVVLTFGAIVGTVAAGFIAIYVAQKTYAMYQAIVTAATVAYNVVMGLFGAETAASTGATYLAAGAMDVKTASTYASVVGMNAYAIGSGIASAATSVWTGIMVAFEAVMALDPLVLIVIGIAALVAAIIWVATQTTFFQDVWTGAMQVIQDVVGAVIDWVSTNWPLLLDIILGPLGFIIGWIIQNWGGIVDFFTTVVNNIGQAFSLLWTGWMKPIIDFIVGGINVVAWILIWLWTVAVAPVINAIGQAFVWLWTNGIEPVIGFIIAYVQAMAGVYVWLWQNIIMPVVQGIADAWNWLWQNVIQPVIDSINAYLQVMAGVAGTVAGAVVGFFGMLGDGISNVVNGVIAPVIHALGDAFNWVWQNIIQPVVNWINAAIKTVGDVVGSVFGGIASVIMGAFNGVASQVKGVFNAIISSINGAIGGINGIASSVNALSGGAVNIHVGTLPSLDVGGTVPGPKGAPVLMIGHGGEDVLNDDMLSGRKALPPRTAAAFANTQGGGGAQQNITVNVTSPASPVQIASIVGWQLRMMG</sequence>
<dbReference type="Pfam" id="PF10145">
    <property type="entry name" value="PhageMin_Tail"/>
    <property type="match status" value="1"/>
</dbReference>